<organism evidence="2 3">
    <name type="scientific">Monoraphidium neglectum</name>
    <dbReference type="NCBI Taxonomy" id="145388"/>
    <lineage>
        <taxon>Eukaryota</taxon>
        <taxon>Viridiplantae</taxon>
        <taxon>Chlorophyta</taxon>
        <taxon>core chlorophytes</taxon>
        <taxon>Chlorophyceae</taxon>
        <taxon>CS clade</taxon>
        <taxon>Sphaeropleales</taxon>
        <taxon>Selenastraceae</taxon>
        <taxon>Monoraphidium</taxon>
    </lineage>
</organism>
<dbReference type="GeneID" id="25734878"/>
<sequence length="566" mass="57864">MRVPCGAFKTTTTVYAKSDRECVVLPGYGWGPANDSAPCPLGFYNPGYNTRKCTICSGGLTTLSEGAVAAQACQAPAGTFYQRGKAVACARGSYKASAGNGDCQQCPEGWTTAADAVGKTAPSDCAYLQPGYYAPPGMAGTLGTVPAVPCPQDTYRSQEAQYTLLQDAIGLNCTACPFLMKTLAGGATQQYQCLVPPGHGIGADNATAAPCATGTYNPGWNLQPCVPCGAGNLTTDGPGATSADDCKVPAGYGTSRSMSGVLAAAPCPAGTYGRSTDTYGLVDVECTKCLEYTTTAAVGSTTGAQCLTLSGYGWDNGQITECDYGYYSSGNSQDPCSYCGEGYNTSTGPSGTTPVTGASSNASCVIAAGWTADGSGGVKPCMQGTYKSLLGSSACVTCPNGTTTTITFAPARLSDCDACRPGYGVSGSIDLSAPACTACPSGTYSFGYVSGGSTCQPCPAPDGYTGLMVSRKGISNPEDCYPEFMTDAAFSSLLRYNYIRMDSAVQTITWNVTGASCQAACSAAASCQYFVFTDLHGSGTKCSLRNLGVTPANVTNNLQSYILFQV</sequence>
<dbReference type="SMART" id="SM01411">
    <property type="entry name" value="Ephrin_rec_like"/>
    <property type="match status" value="8"/>
</dbReference>
<dbReference type="InterPro" id="IPR009030">
    <property type="entry name" value="Growth_fac_rcpt_cys_sf"/>
</dbReference>
<dbReference type="AlphaFoldDB" id="A0A0D2LHI5"/>
<dbReference type="InterPro" id="IPR052071">
    <property type="entry name" value="SCUB_EGF-like_domain"/>
</dbReference>
<dbReference type="InterPro" id="IPR011641">
    <property type="entry name" value="Tyr-kin_ephrin_A/B_rcpt-like"/>
</dbReference>
<proteinExistence type="predicted"/>
<dbReference type="Gene3D" id="2.10.50.10">
    <property type="entry name" value="Tumor Necrosis Factor Receptor, subunit A, domain 2"/>
    <property type="match status" value="4"/>
</dbReference>
<accession>A0A0D2LHI5</accession>
<evidence type="ECO:0000313" key="2">
    <source>
        <dbReference type="EMBL" id="KIZ05959.1"/>
    </source>
</evidence>
<dbReference type="PANTHER" id="PTHR24046">
    <property type="entry name" value="SIGNAL PEPTIDE, CUB AND EGF-LIKE DOMAIN-CONTAINING"/>
    <property type="match status" value="1"/>
</dbReference>
<dbReference type="KEGG" id="mng:MNEG_2000"/>
<reference evidence="2 3" key="1">
    <citation type="journal article" date="2013" name="BMC Genomics">
        <title>Reconstruction of the lipid metabolism for the microalga Monoraphidium neglectum from its genome sequence reveals characteristics suitable for biofuel production.</title>
        <authorList>
            <person name="Bogen C."/>
            <person name="Al-Dilaimi A."/>
            <person name="Albersmeier A."/>
            <person name="Wichmann J."/>
            <person name="Grundmann M."/>
            <person name="Rupp O."/>
            <person name="Lauersen K.J."/>
            <person name="Blifernez-Klassen O."/>
            <person name="Kalinowski J."/>
            <person name="Goesmann A."/>
            <person name="Mussgnug J.H."/>
            <person name="Kruse O."/>
        </authorList>
    </citation>
    <scope>NUCLEOTIDE SEQUENCE [LARGE SCALE GENOMIC DNA]</scope>
    <source>
        <strain evidence="2 3">SAG 48.87</strain>
    </source>
</reference>
<name>A0A0D2LHI5_9CHLO</name>
<feature type="domain" description="Tyrosine-protein kinase ephrin type A/B receptor-like" evidence="1">
    <location>
        <begin position="78"/>
        <end position="125"/>
    </location>
</feature>
<dbReference type="PANTHER" id="PTHR24046:SF5">
    <property type="entry name" value="EGF-LIKE DOMAIN-CONTAINING PROTEIN"/>
    <property type="match status" value="1"/>
</dbReference>
<dbReference type="GO" id="GO:0007165">
    <property type="term" value="P:signal transduction"/>
    <property type="evidence" value="ECO:0007669"/>
    <property type="project" value="TreeGrafter"/>
</dbReference>
<evidence type="ECO:0000313" key="3">
    <source>
        <dbReference type="Proteomes" id="UP000054498"/>
    </source>
</evidence>
<dbReference type="GO" id="GO:0009986">
    <property type="term" value="C:cell surface"/>
    <property type="evidence" value="ECO:0007669"/>
    <property type="project" value="TreeGrafter"/>
</dbReference>
<dbReference type="OrthoDB" id="430340at2759"/>
<dbReference type="SUPFAM" id="SSF57184">
    <property type="entry name" value="Growth factor receptor domain"/>
    <property type="match status" value="2"/>
</dbReference>
<protein>
    <recommendedName>
        <fullName evidence="1">Tyrosine-protein kinase ephrin type A/B receptor-like domain-containing protein</fullName>
    </recommendedName>
</protein>
<gene>
    <name evidence="2" type="ORF">MNEG_2000</name>
</gene>
<dbReference type="EMBL" id="KK100434">
    <property type="protein sequence ID" value="KIZ05959.1"/>
    <property type="molecule type" value="Genomic_DNA"/>
</dbReference>
<keyword evidence="3" id="KW-1185">Reference proteome</keyword>
<dbReference type="STRING" id="145388.A0A0D2LHI5"/>
<feature type="domain" description="Tyrosine-protein kinase ephrin type A/B receptor-like" evidence="1">
    <location>
        <begin position="380"/>
        <end position="409"/>
    </location>
</feature>
<dbReference type="Pfam" id="PF07699">
    <property type="entry name" value="Ephrin_rec_like"/>
    <property type="match status" value="3"/>
</dbReference>
<feature type="domain" description="Tyrosine-protein kinase ephrin type A/B receptor-like" evidence="1">
    <location>
        <begin position="209"/>
        <end position="246"/>
    </location>
</feature>
<dbReference type="GO" id="GO:0005615">
    <property type="term" value="C:extracellular space"/>
    <property type="evidence" value="ECO:0007669"/>
    <property type="project" value="TreeGrafter"/>
</dbReference>
<evidence type="ECO:0000259" key="1">
    <source>
        <dbReference type="Pfam" id="PF07699"/>
    </source>
</evidence>
<dbReference type="Proteomes" id="UP000054498">
    <property type="component" value="Unassembled WGS sequence"/>
</dbReference>
<dbReference type="RefSeq" id="XP_013904978.1">
    <property type="nucleotide sequence ID" value="XM_014049524.1"/>
</dbReference>